<dbReference type="RefSeq" id="WP_161082638.1">
    <property type="nucleotide sequence ID" value="NZ_WWCX01000004.1"/>
</dbReference>
<dbReference type="EMBL" id="WWCX01000004">
    <property type="protein sequence ID" value="MYM93263.1"/>
    <property type="molecule type" value="Genomic_DNA"/>
</dbReference>
<reference evidence="1" key="1">
    <citation type="submission" date="2019-12" db="EMBL/GenBank/DDBJ databases">
        <title>Novel species isolated from a subtropical stream in China.</title>
        <authorList>
            <person name="Lu H."/>
        </authorList>
    </citation>
    <scope>NUCLEOTIDE SEQUENCE [LARGE SCALE GENOMIC DNA]</scope>
    <source>
        <strain evidence="1">FT81W</strain>
    </source>
</reference>
<dbReference type="Proteomes" id="UP000447355">
    <property type="component" value="Unassembled WGS sequence"/>
</dbReference>
<evidence type="ECO:0000313" key="2">
    <source>
        <dbReference type="Proteomes" id="UP000447355"/>
    </source>
</evidence>
<gene>
    <name evidence="1" type="ORF">GTP90_05260</name>
</gene>
<sequence>MVSKSNKQAEAFAALTAQDRVRLDKLAVLAGLTAEELWPAVYRYGFQDIEESVQASLDADADIAAGRTIPHEEVMAEARRILAAYAKPKRKPD</sequence>
<organism evidence="1 2">
    <name type="scientific">Duganella vulcania</name>
    <dbReference type="NCBI Taxonomy" id="2692166"/>
    <lineage>
        <taxon>Bacteria</taxon>
        <taxon>Pseudomonadati</taxon>
        <taxon>Pseudomonadota</taxon>
        <taxon>Betaproteobacteria</taxon>
        <taxon>Burkholderiales</taxon>
        <taxon>Oxalobacteraceae</taxon>
        <taxon>Telluria group</taxon>
        <taxon>Duganella</taxon>
    </lineage>
</organism>
<protein>
    <submittedName>
        <fullName evidence="1">Uncharacterized protein</fullName>
    </submittedName>
</protein>
<evidence type="ECO:0000313" key="1">
    <source>
        <dbReference type="EMBL" id="MYM93263.1"/>
    </source>
</evidence>
<dbReference type="AlphaFoldDB" id="A0A845GF89"/>
<accession>A0A845GF89</accession>
<name>A0A845GF89_9BURK</name>
<proteinExistence type="predicted"/>
<comment type="caution">
    <text evidence="1">The sequence shown here is derived from an EMBL/GenBank/DDBJ whole genome shotgun (WGS) entry which is preliminary data.</text>
</comment>